<keyword evidence="5 9" id="KW-1133">Transmembrane helix</keyword>
<evidence type="ECO:0000256" key="2">
    <source>
        <dbReference type="ARBA" id="ARBA00022692"/>
    </source>
</evidence>
<evidence type="ECO:0000256" key="6">
    <source>
        <dbReference type="ARBA" id="ARBA00023136"/>
    </source>
</evidence>
<keyword evidence="6 9" id="KW-0472">Membrane</keyword>
<dbReference type="OMA" id="ADDCPCY"/>
<feature type="transmembrane region" description="Helical" evidence="9">
    <location>
        <begin position="577"/>
        <end position="595"/>
    </location>
</feature>
<organism evidence="11 12">
    <name type="scientific">Hypholoma sublateritium (strain FD-334 SS-4)</name>
    <dbReference type="NCBI Taxonomy" id="945553"/>
    <lineage>
        <taxon>Eukaryota</taxon>
        <taxon>Fungi</taxon>
        <taxon>Dikarya</taxon>
        <taxon>Basidiomycota</taxon>
        <taxon>Agaricomycotina</taxon>
        <taxon>Agaricomycetes</taxon>
        <taxon>Agaricomycetidae</taxon>
        <taxon>Agaricales</taxon>
        <taxon>Agaricineae</taxon>
        <taxon>Strophariaceae</taxon>
        <taxon>Hypholoma</taxon>
    </lineage>
</organism>
<feature type="region of interest" description="Disordered" evidence="8">
    <location>
        <begin position="523"/>
        <end position="563"/>
    </location>
</feature>
<dbReference type="PANTHER" id="PTHR14969">
    <property type="entry name" value="SPHINGOSINE-1-PHOSPHATE PHOSPHOHYDROLASE"/>
    <property type="match status" value="1"/>
</dbReference>
<feature type="transmembrane region" description="Helical" evidence="9">
    <location>
        <begin position="236"/>
        <end position="255"/>
    </location>
</feature>
<feature type="domain" description="Phosphatidic acid phosphatase type 2/haloperoxidase" evidence="10">
    <location>
        <begin position="140"/>
        <end position="283"/>
    </location>
</feature>
<feature type="transmembrane region" description="Helical" evidence="9">
    <location>
        <begin position="110"/>
        <end position="135"/>
    </location>
</feature>
<evidence type="ECO:0000256" key="5">
    <source>
        <dbReference type="ARBA" id="ARBA00022989"/>
    </source>
</evidence>
<dbReference type="Proteomes" id="UP000054270">
    <property type="component" value="Unassembled WGS sequence"/>
</dbReference>
<comment type="similarity">
    <text evidence="7">Belongs to the type 2 lipid phosphate phosphatase family.</text>
</comment>
<feature type="transmembrane region" description="Helical" evidence="9">
    <location>
        <begin position="262"/>
        <end position="281"/>
    </location>
</feature>
<dbReference type="AlphaFoldDB" id="A0A0D2NYV4"/>
<evidence type="ECO:0000256" key="8">
    <source>
        <dbReference type="SAM" id="MobiDB-lite"/>
    </source>
</evidence>
<dbReference type="GO" id="GO:0042392">
    <property type="term" value="F:sphingosine-1-phosphate phosphatase activity"/>
    <property type="evidence" value="ECO:0007669"/>
    <property type="project" value="TreeGrafter"/>
</dbReference>
<evidence type="ECO:0000256" key="4">
    <source>
        <dbReference type="ARBA" id="ARBA00022824"/>
    </source>
</evidence>
<dbReference type="OrthoDB" id="301434at2759"/>
<keyword evidence="3" id="KW-0378">Hydrolase</keyword>
<proteinExistence type="inferred from homology"/>
<dbReference type="CDD" id="cd03388">
    <property type="entry name" value="PAP2_SPPase1"/>
    <property type="match status" value="1"/>
</dbReference>
<dbReference type="GO" id="GO:0005789">
    <property type="term" value="C:endoplasmic reticulum membrane"/>
    <property type="evidence" value="ECO:0007669"/>
    <property type="project" value="UniProtKB-SubCell"/>
</dbReference>
<evidence type="ECO:0000256" key="3">
    <source>
        <dbReference type="ARBA" id="ARBA00022801"/>
    </source>
</evidence>
<dbReference type="SMART" id="SM00014">
    <property type="entry name" value="acidPPc"/>
    <property type="match status" value="1"/>
</dbReference>
<keyword evidence="4" id="KW-0256">Endoplasmic reticulum</keyword>
<dbReference type="Pfam" id="PF01569">
    <property type="entry name" value="PAP2"/>
    <property type="match status" value="1"/>
</dbReference>
<feature type="transmembrane region" description="Helical" evidence="9">
    <location>
        <begin position="141"/>
        <end position="161"/>
    </location>
</feature>
<dbReference type="Gene3D" id="1.20.144.10">
    <property type="entry name" value="Phosphatidic acid phosphatase type 2/haloperoxidase"/>
    <property type="match status" value="1"/>
</dbReference>
<gene>
    <name evidence="11" type="ORF">HYPSUDRAFT_49758</name>
</gene>
<reference evidence="12" key="1">
    <citation type="submission" date="2014-04" db="EMBL/GenBank/DDBJ databases">
        <title>Evolutionary Origins and Diversification of the Mycorrhizal Mutualists.</title>
        <authorList>
            <consortium name="DOE Joint Genome Institute"/>
            <consortium name="Mycorrhizal Genomics Consortium"/>
            <person name="Kohler A."/>
            <person name="Kuo A."/>
            <person name="Nagy L.G."/>
            <person name="Floudas D."/>
            <person name="Copeland A."/>
            <person name="Barry K.W."/>
            <person name="Cichocki N."/>
            <person name="Veneault-Fourrey C."/>
            <person name="LaButti K."/>
            <person name="Lindquist E.A."/>
            <person name="Lipzen A."/>
            <person name="Lundell T."/>
            <person name="Morin E."/>
            <person name="Murat C."/>
            <person name="Riley R."/>
            <person name="Ohm R."/>
            <person name="Sun H."/>
            <person name="Tunlid A."/>
            <person name="Henrissat B."/>
            <person name="Grigoriev I.V."/>
            <person name="Hibbett D.S."/>
            <person name="Martin F."/>
        </authorList>
    </citation>
    <scope>NUCLEOTIDE SEQUENCE [LARGE SCALE GENOMIC DNA]</scope>
    <source>
        <strain evidence="12">FD-334 SS-4</strain>
    </source>
</reference>
<dbReference type="InterPro" id="IPR036938">
    <property type="entry name" value="PAP2/HPO_sf"/>
</dbReference>
<protein>
    <recommendedName>
        <fullName evidence="10">Phosphatidic acid phosphatase type 2/haloperoxidase domain-containing protein</fullName>
    </recommendedName>
</protein>
<keyword evidence="2 9" id="KW-0812">Transmembrane</keyword>
<sequence length="610" mass="66301">MEKMNGIKTAQFTLSLPGSEASSRASSPDLPDHIYNAHYAPARTTCNHNDLTTKYIDDIVPGRQGRDVYDTNLSWWRAGVRRKLVQMVQWESVVIAKMQDKIRSPWLDAYFVYSSTLGTHTFFMTILPALFFFGYAETGRGLLTILGLGIYVTSVLKDLFCSPRPYAPPVTRLTIGTHHLEYGFPSTHATNSISIALFFFAEVHRLASVPASLTVPSGLNSTTSTLNPVSEPLISYNVYILLCAALVIYAFSVVFGRLYTAMHSFTDCVMGVFIGAATWWWHTSWAGVPVFIDPSSVFYQICRYLGLGSLHRSGALLVYLGKGQGTGKWIEGWIQHGGWEIPLILIPLCLFAVHVHPQPVDDCPCFEDAIAVLSAMLGAFVAPWAVSFTAFGYPGVVVMPGSGWVLEAGKWTQHVRGLDDVFTWWAVAVLKMSCGILVIFAWRLFAKSTLHLALPPTFRLLARAVQLPHRRFYTPATQYTSVPSEFAAGGHGAFGLHSIPSVIDLPGSAGVSVEVGGIGSGTRGVSHGRTDLKNRAGAGARGEKGAGSPATQDRERAGKDGPVGGVKHYDADVLTKVIVYSGIGVLATVVLPLAFEFLGWGVRSWVPAVN</sequence>
<dbReference type="EMBL" id="KN817727">
    <property type="protein sequence ID" value="KJA13600.1"/>
    <property type="molecule type" value="Genomic_DNA"/>
</dbReference>
<dbReference type="STRING" id="945553.A0A0D2NYV4"/>
<dbReference type="PANTHER" id="PTHR14969:SF28">
    <property type="entry name" value="DIHYDROSPHINGOSINE 1-PHOSPHATE PHOSPHATASE LCB3-RELATED"/>
    <property type="match status" value="1"/>
</dbReference>
<accession>A0A0D2NYV4</accession>
<evidence type="ECO:0000256" key="1">
    <source>
        <dbReference type="ARBA" id="ARBA00004477"/>
    </source>
</evidence>
<keyword evidence="12" id="KW-1185">Reference proteome</keyword>
<evidence type="ECO:0000256" key="9">
    <source>
        <dbReference type="SAM" id="Phobius"/>
    </source>
</evidence>
<evidence type="ECO:0000259" key="10">
    <source>
        <dbReference type="SMART" id="SM00014"/>
    </source>
</evidence>
<evidence type="ECO:0000313" key="12">
    <source>
        <dbReference type="Proteomes" id="UP000054270"/>
    </source>
</evidence>
<evidence type="ECO:0000313" key="11">
    <source>
        <dbReference type="EMBL" id="KJA13600.1"/>
    </source>
</evidence>
<feature type="transmembrane region" description="Helical" evidence="9">
    <location>
        <begin position="422"/>
        <end position="445"/>
    </location>
</feature>
<comment type="subcellular location">
    <subcellularLocation>
        <location evidence="1">Endoplasmic reticulum membrane</location>
        <topology evidence="1">Multi-pass membrane protein</topology>
    </subcellularLocation>
</comment>
<name>A0A0D2NYV4_HYPSF</name>
<evidence type="ECO:0000256" key="7">
    <source>
        <dbReference type="ARBA" id="ARBA00038324"/>
    </source>
</evidence>
<dbReference type="InterPro" id="IPR000326">
    <property type="entry name" value="PAP2/HPO"/>
</dbReference>
<dbReference type="SUPFAM" id="SSF48317">
    <property type="entry name" value="Acid phosphatase/Vanadium-dependent haloperoxidase"/>
    <property type="match status" value="1"/>
</dbReference>